<dbReference type="GO" id="GO:0004644">
    <property type="term" value="F:phosphoribosylglycinamide formyltransferase activity"/>
    <property type="evidence" value="ECO:0007669"/>
    <property type="project" value="UniProtKB-UniRule"/>
</dbReference>
<dbReference type="InterPro" id="IPR002376">
    <property type="entry name" value="Formyl_transf_N"/>
</dbReference>
<dbReference type="Gene3D" id="3.40.50.170">
    <property type="entry name" value="Formyl transferase, N-terminal domain"/>
    <property type="match status" value="1"/>
</dbReference>
<keyword evidence="2 4" id="KW-0808">Transferase</keyword>
<dbReference type="AlphaFoldDB" id="A0A437J9S3"/>
<dbReference type="Gene3D" id="3.90.1150.30">
    <property type="match status" value="1"/>
</dbReference>
<dbReference type="InterPro" id="IPR036477">
    <property type="entry name" value="Formyl_transf_N_sf"/>
</dbReference>
<dbReference type="SUPFAM" id="SSF53328">
    <property type="entry name" value="Formyltransferase"/>
    <property type="match status" value="1"/>
</dbReference>
<dbReference type="Pfam" id="PF04237">
    <property type="entry name" value="YjbR"/>
    <property type="match status" value="1"/>
</dbReference>
<protein>
    <recommendedName>
        <fullName evidence="4">Phosphoribosylglycinamide formyltransferase</fullName>
        <ecNumber evidence="4">2.1.2.2</ecNumber>
    </recommendedName>
    <alternativeName>
        <fullName evidence="4">5'-phosphoribosylglycinamide transformylase</fullName>
    </alternativeName>
    <alternativeName>
        <fullName evidence="4">GAR transformylase</fullName>
        <shortName evidence="4">GART</shortName>
    </alternativeName>
</protein>
<feature type="active site" description="Proton donor" evidence="4">
    <location>
        <position position="110"/>
    </location>
</feature>
<dbReference type="GO" id="GO:0006189">
    <property type="term" value="P:'de novo' IMP biosynthetic process"/>
    <property type="evidence" value="ECO:0007669"/>
    <property type="project" value="UniProtKB-UniRule"/>
</dbReference>
<evidence type="ECO:0000256" key="4">
    <source>
        <dbReference type="HAMAP-Rule" id="MF_01930"/>
    </source>
</evidence>
<reference evidence="6 7" key="1">
    <citation type="submission" date="2019-01" db="EMBL/GenBank/DDBJ databases">
        <authorList>
            <person name="Chen W.-M."/>
        </authorList>
    </citation>
    <scope>NUCLEOTIDE SEQUENCE [LARGE SCALE GENOMIC DNA]</scope>
    <source>
        <strain evidence="6 7">TLA-22</strain>
    </source>
</reference>
<sequence length="317" mass="34571">MTKAKVAILISGRGSNMMALLYAARLPDCPYDVVLVASNNPDASGLALAAAEGVPTFAHSHQGLGREAFDAIIDDALAASGADHVALAGYMRILSTGFVERWQGRMLNIHPSLLPKYKGLNTHARAIAAGDSYGGCSVHLVTPDLDDGPVLGQLPVPITPGETAESLAARTVFAEHQLYPRVLADFVRRERDPQWLLGRVRDIALALPETSEKLSHGSPGFFVEGGKFFAYFSYDHHHDGVTGLLVKASGVEEQAMLIERDPDLYYRPAYLGPSGWVGLRLDRGGNDWDHIADRLRRSWRMSAPKRLTKLMDIADDF</sequence>
<dbReference type="InterPro" id="IPR058532">
    <property type="entry name" value="YjbR/MT2646/Rv2570-like"/>
</dbReference>
<comment type="function">
    <text evidence="4">Catalyzes the transfer of a formyl group from 10-formyltetrahydrofolate to 5-phospho-ribosyl-glycinamide (GAR), producing 5-phospho-ribosyl-N-formylglycinamide (FGAR) and tetrahydrofolate.</text>
</comment>
<comment type="pathway">
    <text evidence="1 4">Purine metabolism; IMP biosynthesis via de novo pathway; N(2)-formyl-N(1)-(5-phospho-D-ribosyl)glycinamide from N(1)-(5-phospho-D-ribosyl)glycinamide (10-formyl THF route): step 1/1.</text>
</comment>
<evidence type="ECO:0000256" key="3">
    <source>
        <dbReference type="ARBA" id="ARBA00022755"/>
    </source>
</evidence>
<feature type="binding site" evidence="4">
    <location>
        <position position="66"/>
    </location>
    <ligand>
        <name>(6R)-10-formyltetrahydrofolate</name>
        <dbReference type="ChEBI" id="CHEBI:195366"/>
    </ligand>
</feature>
<organism evidence="6 7">
    <name type="scientific">Sphingobium algorifonticola</name>
    <dbReference type="NCBI Taxonomy" id="2008318"/>
    <lineage>
        <taxon>Bacteria</taxon>
        <taxon>Pseudomonadati</taxon>
        <taxon>Pseudomonadota</taxon>
        <taxon>Alphaproteobacteria</taxon>
        <taxon>Sphingomonadales</taxon>
        <taxon>Sphingomonadaceae</taxon>
        <taxon>Sphingobium</taxon>
    </lineage>
</organism>
<dbReference type="UniPathway" id="UPA00074">
    <property type="reaction ID" value="UER00126"/>
</dbReference>
<dbReference type="EMBL" id="RZUL01000002">
    <property type="protein sequence ID" value="RVT42235.1"/>
    <property type="molecule type" value="Genomic_DNA"/>
</dbReference>
<feature type="binding site" evidence="4">
    <location>
        <position position="108"/>
    </location>
    <ligand>
        <name>(6R)-10-formyltetrahydrofolate</name>
        <dbReference type="ChEBI" id="CHEBI:195366"/>
    </ligand>
</feature>
<dbReference type="NCBIfam" id="TIGR00639">
    <property type="entry name" value="PurN"/>
    <property type="match status" value="1"/>
</dbReference>
<comment type="caution">
    <text evidence="6">The sequence shown here is derived from an EMBL/GenBank/DDBJ whole genome shotgun (WGS) entry which is preliminary data.</text>
</comment>
<comment type="catalytic activity">
    <reaction evidence="4">
        <text>N(1)-(5-phospho-beta-D-ribosyl)glycinamide + (6R)-10-formyltetrahydrofolate = N(2)-formyl-N(1)-(5-phospho-beta-D-ribosyl)glycinamide + (6S)-5,6,7,8-tetrahydrofolate + H(+)</text>
        <dbReference type="Rhea" id="RHEA:15053"/>
        <dbReference type="ChEBI" id="CHEBI:15378"/>
        <dbReference type="ChEBI" id="CHEBI:57453"/>
        <dbReference type="ChEBI" id="CHEBI:143788"/>
        <dbReference type="ChEBI" id="CHEBI:147286"/>
        <dbReference type="ChEBI" id="CHEBI:195366"/>
        <dbReference type="EC" id="2.1.2.2"/>
    </reaction>
</comment>
<dbReference type="GO" id="GO:0005829">
    <property type="term" value="C:cytosol"/>
    <property type="evidence" value="ECO:0007669"/>
    <property type="project" value="TreeGrafter"/>
</dbReference>
<name>A0A437J9S3_9SPHN</name>
<dbReference type="OrthoDB" id="9806170at2"/>
<keyword evidence="3 4" id="KW-0658">Purine biosynthesis</keyword>
<evidence type="ECO:0000313" key="6">
    <source>
        <dbReference type="EMBL" id="RVT42235.1"/>
    </source>
</evidence>
<dbReference type="CDD" id="cd08645">
    <property type="entry name" value="FMT_core_GART"/>
    <property type="match status" value="1"/>
</dbReference>
<feature type="site" description="Raises pKa of active site His" evidence="4">
    <location>
        <position position="146"/>
    </location>
</feature>
<dbReference type="PANTHER" id="PTHR43369:SF2">
    <property type="entry name" value="PHOSPHORIBOSYLGLYCINAMIDE FORMYLTRANSFERASE"/>
    <property type="match status" value="1"/>
</dbReference>
<dbReference type="InterPro" id="IPR004607">
    <property type="entry name" value="GART"/>
</dbReference>
<gene>
    <name evidence="4" type="primary">purN</name>
    <name evidence="6" type="ORF">ENE74_08500</name>
</gene>
<dbReference type="SUPFAM" id="SSF142906">
    <property type="entry name" value="YjbR-like"/>
    <property type="match status" value="1"/>
</dbReference>
<comment type="similarity">
    <text evidence="4">Belongs to the GART family.</text>
</comment>
<dbReference type="RefSeq" id="WP_127690409.1">
    <property type="nucleotide sequence ID" value="NZ_RZUL01000002.1"/>
</dbReference>
<feature type="binding site" evidence="4">
    <location>
        <begin position="91"/>
        <end position="94"/>
    </location>
    <ligand>
        <name>(6R)-10-formyltetrahydrofolate</name>
        <dbReference type="ChEBI" id="CHEBI:195366"/>
    </ligand>
</feature>
<keyword evidence="7" id="KW-1185">Reference proteome</keyword>
<feature type="binding site" evidence="4">
    <location>
        <begin position="14"/>
        <end position="16"/>
    </location>
    <ligand>
        <name>N(1)-(5-phospho-beta-D-ribosyl)glycinamide</name>
        <dbReference type="ChEBI" id="CHEBI:143788"/>
    </ligand>
</feature>
<evidence type="ECO:0000313" key="7">
    <source>
        <dbReference type="Proteomes" id="UP000282977"/>
    </source>
</evidence>
<dbReference type="Proteomes" id="UP000282977">
    <property type="component" value="Unassembled WGS sequence"/>
</dbReference>
<dbReference type="InterPro" id="IPR038056">
    <property type="entry name" value="YjbR-like_sf"/>
</dbReference>
<dbReference type="HAMAP" id="MF_01930">
    <property type="entry name" value="PurN"/>
    <property type="match status" value="1"/>
</dbReference>
<evidence type="ECO:0000256" key="1">
    <source>
        <dbReference type="ARBA" id="ARBA00005054"/>
    </source>
</evidence>
<dbReference type="EC" id="2.1.2.2" evidence="4"/>
<accession>A0A437J9S3</accession>
<evidence type="ECO:0000256" key="2">
    <source>
        <dbReference type="ARBA" id="ARBA00022679"/>
    </source>
</evidence>
<proteinExistence type="inferred from homology"/>
<dbReference type="Pfam" id="PF00551">
    <property type="entry name" value="Formyl_trans_N"/>
    <property type="match status" value="1"/>
</dbReference>
<dbReference type="PANTHER" id="PTHR43369">
    <property type="entry name" value="PHOSPHORIBOSYLGLYCINAMIDE FORMYLTRANSFERASE"/>
    <property type="match status" value="1"/>
</dbReference>
<feature type="domain" description="Formyl transferase N-terminal" evidence="5">
    <location>
        <begin position="5"/>
        <end position="183"/>
    </location>
</feature>
<evidence type="ECO:0000259" key="5">
    <source>
        <dbReference type="Pfam" id="PF00551"/>
    </source>
</evidence>